<dbReference type="InterPro" id="IPR003817">
    <property type="entry name" value="PS_Dcarbxylase"/>
</dbReference>
<comment type="subunit">
    <text evidence="11">Heterodimer of a large membrane-associated beta subunit and a small pyruvoyl-containing alpha subunit.</text>
</comment>
<keyword evidence="1 11" id="KW-1003">Cell membrane</keyword>
<comment type="subcellular location">
    <subcellularLocation>
        <location evidence="11">Cell membrane</location>
        <topology evidence="11">Peripheral membrane protein</topology>
    </subcellularLocation>
</comment>
<sequence length="263" mass="28416">MAEATAGHPADFRRRGPGHRRQDALNGKDPHLLHTIRGVLVPIHPAGYPFIGVFAVVTVILFMIWEPLGWFGVLATAWCIYFFRHPPRVTPGRPDLVVAPADGVVQMVVQAVPPAELGLGSRPLTRVSIFLNVFNVHVNRVPADGAVIDVKYRPGKYLNANLEKASEENERCAVSLRLPDGRIMVFVQIAGLVARRIICDLSPGQPVVAGETYGLIRFGSRTDIYLPDGVEPLVSIGQTMIGGETVLADLAAATVANPVAIAR</sequence>
<feature type="site" description="Cleavage (non-hydrolytic); by autocatalysis" evidence="11">
    <location>
        <begin position="219"/>
        <end position="220"/>
    </location>
</feature>
<dbReference type="GO" id="GO:0004609">
    <property type="term" value="F:phosphatidylserine decarboxylase activity"/>
    <property type="evidence" value="ECO:0007669"/>
    <property type="project" value="UniProtKB-UniRule"/>
</dbReference>
<dbReference type="Pfam" id="PF02666">
    <property type="entry name" value="PS_Dcarbxylase"/>
    <property type="match status" value="1"/>
</dbReference>
<dbReference type="UniPathway" id="UPA00558">
    <property type="reaction ID" value="UER00616"/>
</dbReference>
<dbReference type="AlphaFoldDB" id="A0A211ZPV7"/>
<evidence type="ECO:0000313" key="15">
    <source>
        <dbReference type="Proteomes" id="UP000196655"/>
    </source>
</evidence>
<evidence type="ECO:0000256" key="13">
    <source>
        <dbReference type="SAM" id="Phobius"/>
    </source>
</evidence>
<gene>
    <name evidence="11" type="primary">psd</name>
    <name evidence="14" type="ORF">BWR60_11425</name>
</gene>
<comment type="cofactor">
    <cofactor evidence="11">
        <name>pyruvate</name>
        <dbReference type="ChEBI" id="CHEBI:15361"/>
    </cofactor>
    <text evidence="11">Binds 1 pyruvoyl group covalently per subunit.</text>
</comment>
<keyword evidence="13" id="KW-0812">Transmembrane</keyword>
<keyword evidence="2 11" id="KW-0444">Lipid biosynthesis</keyword>
<dbReference type="EC" id="4.1.1.65" evidence="11"/>
<comment type="function">
    <text evidence="11">Catalyzes the formation of phosphatidylethanolamine (PtdEtn) from phosphatidylserine (PtdSer).</text>
</comment>
<protein>
    <recommendedName>
        <fullName evidence="11">Phosphatidylserine decarboxylase proenzyme</fullName>
        <ecNumber evidence="11">4.1.1.65</ecNumber>
    </recommendedName>
    <component>
        <recommendedName>
            <fullName evidence="11">Phosphatidylserine decarboxylase alpha chain</fullName>
        </recommendedName>
    </component>
    <component>
        <recommendedName>
            <fullName evidence="11">Phosphatidylserine decarboxylase beta chain</fullName>
        </recommendedName>
    </component>
</protein>
<dbReference type="PANTHER" id="PTHR35809">
    <property type="entry name" value="ARCHAETIDYLSERINE DECARBOXYLASE PROENZYME-RELATED"/>
    <property type="match status" value="1"/>
</dbReference>
<keyword evidence="13" id="KW-1133">Transmembrane helix</keyword>
<feature type="region of interest" description="Disordered" evidence="12">
    <location>
        <begin position="1"/>
        <end position="26"/>
    </location>
</feature>
<feature type="modified residue" description="Pyruvic acid (Ser); by autocatalysis" evidence="11">
    <location>
        <position position="220"/>
    </location>
</feature>
<keyword evidence="5 11" id="KW-0472">Membrane</keyword>
<feature type="compositionally biased region" description="Basic and acidic residues" evidence="12">
    <location>
        <begin position="10"/>
        <end position="26"/>
    </location>
</feature>
<dbReference type="NCBIfam" id="NF003679">
    <property type="entry name" value="PRK05305.1-3"/>
    <property type="match status" value="1"/>
</dbReference>
<dbReference type="HAMAP" id="MF_00664">
    <property type="entry name" value="PS_decarb_PSD_A"/>
    <property type="match status" value="1"/>
</dbReference>
<keyword evidence="3 11" id="KW-0210">Decarboxylase</keyword>
<dbReference type="OrthoDB" id="9790893at2"/>
<dbReference type="NCBIfam" id="NF003677">
    <property type="entry name" value="PRK05305.1-1"/>
    <property type="match status" value="1"/>
</dbReference>
<dbReference type="InterPro" id="IPR033175">
    <property type="entry name" value="PSD-A"/>
</dbReference>
<evidence type="ECO:0000256" key="11">
    <source>
        <dbReference type="HAMAP-Rule" id="MF_00664"/>
    </source>
</evidence>
<dbReference type="Proteomes" id="UP000196655">
    <property type="component" value="Unassembled WGS sequence"/>
</dbReference>
<comment type="catalytic activity">
    <reaction evidence="11">
        <text>a 1,2-diacyl-sn-glycero-3-phospho-L-serine + H(+) = a 1,2-diacyl-sn-glycero-3-phosphoethanolamine + CO2</text>
        <dbReference type="Rhea" id="RHEA:20828"/>
        <dbReference type="ChEBI" id="CHEBI:15378"/>
        <dbReference type="ChEBI" id="CHEBI:16526"/>
        <dbReference type="ChEBI" id="CHEBI:57262"/>
        <dbReference type="ChEBI" id="CHEBI:64612"/>
        <dbReference type="EC" id="4.1.1.65"/>
    </reaction>
</comment>
<dbReference type="GO" id="GO:0006646">
    <property type="term" value="P:phosphatidylethanolamine biosynthetic process"/>
    <property type="evidence" value="ECO:0007669"/>
    <property type="project" value="UniProtKB-UniRule"/>
</dbReference>
<organism evidence="14 15">
    <name type="scientific">Inquilinus limosus</name>
    <dbReference type="NCBI Taxonomy" id="171674"/>
    <lineage>
        <taxon>Bacteria</taxon>
        <taxon>Pseudomonadati</taxon>
        <taxon>Pseudomonadota</taxon>
        <taxon>Alphaproteobacteria</taxon>
        <taxon>Rhodospirillales</taxon>
        <taxon>Rhodospirillaceae</taxon>
        <taxon>Inquilinus</taxon>
    </lineage>
</organism>
<evidence type="ECO:0000256" key="3">
    <source>
        <dbReference type="ARBA" id="ARBA00022793"/>
    </source>
</evidence>
<feature type="chain" id="PRO_5023489732" description="Phosphatidylserine decarboxylase beta chain" evidence="11">
    <location>
        <begin position="1"/>
        <end position="219"/>
    </location>
</feature>
<dbReference type="GO" id="GO:0005886">
    <property type="term" value="C:plasma membrane"/>
    <property type="evidence" value="ECO:0007669"/>
    <property type="project" value="UniProtKB-SubCell"/>
</dbReference>
<evidence type="ECO:0000256" key="10">
    <source>
        <dbReference type="ARBA" id="ARBA00023317"/>
    </source>
</evidence>
<feature type="chain" id="PRO_5023489733" description="Phosphatidylserine decarboxylase alpha chain" evidence="11">
    <location>
        <begin position="220"/>
        <end position="263"/>
    </location>
</feature>
<dbReference type="PANTHER" id="PTHR35809:SF1">
    <property type="entry name" value="ARCHAETIDYLSERINE DECARBOXYLASE PROENZYME-RELATED"/>
    <property type="match status" value="1"/>
</dbReference>
<evidence type="ECO:0000256" key="6">
    <source>
        <dbReference type="ARBA" id="ARBA00023145"/>
    </source>
</evidence>
<dbReference type="STRING" id="1122125.GCA_000423185_06530"/>
<keyword evidence="4 11" id="KW-0443">Lipid metabolism</keyword>
<reference evidence="15" key="1">
    <citation type="submission" date="2017-05" db="EMBL/GenBank/DDBJ databases">
        <authorList>
            <person name="Macchi M."/>
            <person name="Festa S."/>
            <person name="Coppotelli B.M."/>
            <person name="Morelli I.S."/>
        </authorList>
    </citation>
    <scope>NUCLEOTIDE SEQUENCE [LARGE SCALE GENOMIC DNA]</scope>
    <source>
        <strain evidence="15">I</strain>
    </source>
</reference>
<evidence type="ECO:0000256" key="2">
    <source>
        <dbReference type="ARBA" id="ARBA00022516"/>
    </source>
</evidence>
<keyword evidence="6 11" id="KW-0865">Zymogen</keyword>
<comment type="caution">
    <text evidence="14">The sequence shown here is derived from an EMBL/GenBank/DDBJ whole genome shotgun (WGS) entry which is preliminary data.</text>
</comment>
<comment type="PTM">
    <text evidence="11">Is synthesized initially as an inactive proenzyme. Formation of the active enzyme involves a self-maturation process in which the active site pyruvoyl group is generated from an internal serine residue via an autocatalytic post-translational modification. Two non-identical subunits are generated from the proenzyme in this reaction, and the pyruvate is formed at the N-terminus of the alpha chain, which is derived from the carboxyl end of the proenzyme. The post-translation cleavage follows an unusual pathway, termed non-hydrolytic serinolysis, in which the side chain hydroxyl group of the serine supplies its oxygen atom to form the C-terminus of the beta chain, while the remainder of the serine residue undergoes an oxidative deamination to produce ammonia and the pyruvoyl prosthetic group on the alpha chain.</text>
</comment>
<proteinExistence type="inferred from homology"/>
<evidence type="ECO:0000256" key="8">
    <source>
        <dbReference type="ARBA" id="ARBA00023239"/>
    </source>
</evidence>
<keyword evidence="10 11" id="KW-0670">Pyruvate</keyword>
<comment type="similarity">
    <text evidence="11">Belongs to the phosphatidylserine decarboxylase family. PSD-A subfamily.</text>
</comment>
<keyword evidence="15" id="KW-1185">Reference proteome</keyword>
<evidence type="ECO:0000256" key="1">
    <source>
        <dbReference type="ARBA" id="ARBA00022475"/>
    </source>
</evidence>
<keyword evidence="8 11" id="KW-0456">Lyase</keyword>
<name>A0A211ZPV7_9PROT</name>
<keyword evidence="7 11" id="KW-0594">Phospholipid biosynthesis</keyword>
<feature type="active site" description="Schiff-base intermediate with substrate; via pyruvic acid" evidence="11">
    <location>
        <position position="220"/>
    </location>
</feature>
<evidence type="ECO:0000256" key="9">
    <source>
        <dbReference type="ARBA" id="ARBA00023264"/>
    </source>
</evidence>
<accession>A0A211ZPV7</accession>
<feature type="transmembrane region" description="Helical" evidence="13">
    <location>
        <begin position="50"/>
        <end position="83"/>
    </location>
</feature>
<dbReference type="NCBIfam" id="NF003678">
    <property type="entry name" value="PRK05305.1-2"/>
    <property type="match status" value="1"/>
</dbReference>
<evidence type="ECO:0000256" key="5">
    <source>
        <dbReference type="ARBA" id="ARBA00023136"/>
    </source>
</evidence>
<evidence type="ECO:0000256" key="12">
    <source>
        <dbReference type="SAM" id="MobiDB-lite"/>
    </source>
</evidence>
<evidence type="ECO:0000256" key="7">
    <source>
        <dbReference type="ARBA" id="ARBA00023209"/>
    </source>
</evidence>
<evidence type="ECO:0000313" key="14">
    <source>
        <dbReference type="EMBL" id="OWJ67137.1"/>
    </source>
</evidence>
<evidence type="ECO:0000256" key="4">
    <source>
        <dbReference type="ARBA" id="ARBA00023098"/>
    </source>
</evidence>
<dbReference type="EMBL" id="NHON01000016">
    <property type="protein sequence ID" value="OWJ67137.1"/>
    <property type="molecule type" value="Genomic_DNA"/>
</dbReference>
<comment type="pathway">
    <text evidence="11">Phospholipid metabolism; phosphatidylethanolamine biosynthesis; phosphatidylethanolamine from CDP-diacylglycerol: step 2/2.</text>
</comment>
<keyword evidence="9 11" id="KW-1208">Phospholipid metabolism</keyword>